<dbReference type="Proteomes" id="UP000001292">
    <property type="component" value="Unassembled WGS sequence"/>
</dbReference>
<evidence type="ECO:0000256" key="2">
    <source>
        <dbReference type="PIRNR" id="PIRNR028983"/>
    </source>
</evidence>
<dbReference type="PIRSF" id="PIRSF028983">
    <property type="entry name" value="BCP1"/>
    <property type="match status" value="1"/>
</dbReference>
<dbReference type="OMA" id="VKFYRKE"/>
<dbReference type="PANTHER" id="PTHR13261:SF0">
    <property type="entry name" value="BRCA2 AND CDKN1A-INTERACTING PROTEIN"/>
    <property type="match status" value="1"/>
</dbReference>
<feature type="region of interest" description="Disordered" evidence="3">
    <location>
        <begin position="1"/>
        <end position="41"/>
    </location>
</feature>
<dbReference type="EMBL" id="CH480815">
    <property type="protein sequence ID" value="EDW42264.1"/>
    <property type="molecule type" value="Genomic_DNA"/>
</dbReference>
<dbReference type="Pfam" id="PF13862">
    <property type="entry name" value="BCCIP"/>
    <property type="match status" value="1"/>
</dbReference>
<dbReference type="KEGG" id="dse:6606477"/>
<dbReference type="AlphaFoldDB" id="B4HF90"/>
<evidence type="ECO:0000313" key="4">
    <source>
        <dbReference type="EMBL" id="EDW42264.1"/>
    </source>
</evidence>
<organism evidence="5">
    <name type="scientific">Drosophila sechellia</name>
    <name type="common">Fruit fly</name>
    <dbReference type="NCBI Taxonomy" id="7238"/>
    <lineage>
        <taxon>Eukaryota</taxon>
        <taxon>Metazoa</taxon>
        <taxon>Ecdysozoa</taxon>
        <taxon>Arthropoda</taxon>
        <taxon>Hexapoda</taxon>
        <taxon>Insecta</taxon>
        <taxon>Pterygota</taxon>
        <taxon>Neoptera</taxon>
        <taxon>Endopterygota</taxon>
        <taxon>Diptera</taxon>
        <taxon>Brachycera</taxon>
        <taxon>Muscomorpha</taxon>
        <taxon>Ephydroidea</taxon>
        <taxon>Drosophilidae</taxon>
        <taxon>Drosophila</taxon>
        <taxon>Sophophora</taxon>
    </lineage>
</organism>
<gene>
    <name evidence="4" type="primary">Dsec\GM24135</name>
    <name evidence="4" type="ORF">Dsec_GM24135</name>
</gene>
<proteinExistence type="inferred from homology"/>
<reference evidence="4 5" key="1">
    <citation type="journal article" date="2007" name="Nature">
        <title>Evolution of genes and genomes on the Drosophila phylogeny.</title>
        <authorList>
            <consortium name="Drosophila 12 Genomes Consortium"/>
            <person name="Clark A.G."/>
            <person name="Eisen M.B."/>
            <person name="Smith D.R."/>
            <person name="Bergman C.M."/>
            <person name="Oliver B."/>
            <person name="Markow T.A."/>
            <person name="Kaufman T.C."/>
            <person name="Kellis M."/>
            <person name="Gelbart W."/>
            <person name="Iyer V.N."/>
            <person name="Pollard D.A."/>
            <person name="Sackton T.B."/>
            <person name="Larracuente A.M."/>
            <person name="Singh N.D."/>
            <person name="Abad J.P."/>
            <person name="Abt D.N."/>
            <person name="Adryan B."/>
            <person name="Aguade M."/>
            <person name="Akashi H."/>
            <person name="Anderson W.W."/>
            <person name="Aquadro C.F."/>
            <person name="Ardell D.H."/>
            <person name="Arguello R."/>
            <person name="Artieri C.G."/>
            <person name="Barbash D.A."/>
            <person name="Barker D."/>
            <person name="Barsanti P."/>
            <person name="Batterham P."/>
            <person name="Batzoglou S."/>
            <person name="Begun D."/>
            <person name="Bhutkar A."/>
            <person name="Blanco E."/>
            <person name="Bosak S.A."/>
            <person name="Bradley R.K."/>
            <person name="Brand A.D."/>
            <person name="Brent M.R."/>
            <person name="Brooks A.N."/>
            <person name="Brown R.H."/>
            <person name="Butlin R.K."/>
            <person name="Caggese C."/>
            <person name="Calvi B.R."/>
            <person name="Bernardo de Carvalho A."/>
            <person name="Caspi A."/>
            <person name="Castrezana S."/>
            <person name="Celniker S.E."/>
            <person name="Chang J.L."/>
            <person name="Chapple C."/>
            <person name="Chatterji S."/>
            <person name="Chinwalla A."/>
            <person name="Civetta A."/>
            <person name="Clifton S.W."/>
            <person name="Comeron J.M."/>
            <person name="Costello J.C."/>
            <person name="Coyne J.A."/>
            <person name="Daub J."/>
            <person name="David R.G."/>
            <person name="Delcher A.L."/>
            <person name="Delehaunty K."/>
            <person name="Do C.B."/>
            <person name="Ebling H."/>
            <person name="Edwards K."/>
            <person name="Eickbush T."/>
            <person name="Evans J.D."/>
            <person name="Filipski A."/>
            <person name="Findeiss S."/>
            <person name="Freyhult E."/>
            <person name="Fulton L."/>
            <person name="Fulton R."/>
            <person name="Garcia A.C."/>
            <person name="Gardiner A."/>
            <person name="Garfield D.A."/>
            <person name="Garvin B.E."/>
            <person name="Gibson G."/>
            <person name="Gilbert D."/>
            <person name="Gnerre S."/>
            <person name="Godfrey J."/>
            <person name="Good R."/>
            <person name="Gotea V."/>
            <person name="Gravely B."/>
            <person name="Greenberg A.J."/>
            <person name="Griffiths-Jones S."/>
            <person name="Gross S."/>
            <person name="Guigo R."/>
            <person name="Gustafson E.A."/>
            <person name="Haerty W."/>
            <person name="Hahn M.W."/>
            <person name="Halligan D.L."/>
            <person name="Halpern A.L."/>
            <person name="Halter G.M."/>
            <person name="Han M.V."/>
            <person name="Heger A."/>
            <person name="Hillier L."/>
            <person name="Hinrichs A.S."/>
            <person name="Holmes I."/>
            <person name="Hoskins R.A."/>
            <person name="Hubisz M.J."/>
            <person name="Hultmark D."/>
            <person name="Huntley M.A."/>
            <person name="Jaffe D.B."/>
            <person name="Jagadeeshan S."/>
            <person name="Jeck W.R."/>
            <person name="Johnson J."/>
            <person name="Jones C.D."/>
            <person name="Jordan W.C."/>
            <person name="Karpen G.H."/>
            <person name="Kataoka E."/>
            <person name="Keightley P.D."/>
            <person name="Kheradpour P."/>
            <person name="Kirkness E.F."/>
            <person name="Koerich L.B."/>
            <person name="Kristiansen K."/>
            <person name="Kudrna D."/>
            <person name="Kulathinal R.J."/>
            <person name="Kumar S."/>
            <person name="Kwok R."/>
            <person name="Lander E."/>
            <person name="Langley C.H."/>
            <person name="Lapoint R."/>
            <person name="Lazzaro B.P."/>
            <person name="Lee S.J."/>
            <person name="Levesque L."/>
            <person name="Li R."/>
            <person name="Lin C.F."/>
            <person name="Lin M.F."/>
            <person name="Lindblad-Toh K."/>
            <person name="Llopart A."/>
            <person name="Long M."/>
            <person name="Low L."/>
            <person name="Lozovsky E."/>
            <person name="Lu J."/>
            <person name="Luo M."/>
            <person name="Machado C.A."/>
            <person name="Makalowski W."/>
            <person name="Marzo M."/>
            <person name="Matsuda M."/>
            <person name="Matzkin L."/>
            <person name="McAllister B."/>
            <person name="McBride C.S."/>
            <person name="McKernan B."/>
            <person name="McKernan K."/>
            <person name="Mendez-Lago M."/>
            <person name="Minx P."/>
            <person name="Mollenhauer M.U."/>
            <person name="Montooth K."/>
            <person name="Mount S.M."/>
            <person name="Mu X."/>
            <person name="Myers E."/>
            <person name="Negre B."/>
            <person name="Newfeld S."/>
            <person name="Nielsen R."/>
            <person name="Noor M.A."/>
            <person name="O'Grady P."/>
            <person name="Pachter L."/>
            <person name="Papaceit M."/>
            <person name="Parisi M.J."/>
            <person name="Parisi M."/>
            <person name="Parts L."/>
            <person name="Pedersen J.S."/>
            <person name="Pesole G."/>
            <person name="Phillippy A.M."/>
            <person name="Ponting C.P."/>
            <person name="Pop M."/>
            <person name="Porcelli D."/>
            <person name="Powell J.R."/>
            <person name="Prohaska S."/>
            <person name="Pruitt K."/>
            <person name="Puig M."/>
            <person name="Quesneville H."/>
            <person name="Ram K.R."/>
            <person name="Rand D."/>
            <person name="Rasmussen M.D."/>
            <person name="Reed L.K."/>
            <person name="Reenan R."/>
            <person name="Reily A."/>
            <person name="Remington K.A."/>
            <person name="Rieger T.T."/>
            <person name="Ritchie M.G."/>
            <person name="Robin C."/>
            <person name="Rogers Y.H."/>
            <person name="Rohde C."/>
            <person name="Rozas J."/>
            <person name="Rubenfield M.J."/>
            <person name="Ruiz A."/>
            <person name="Russo S."/>
            <person name="Salzberg S.L."/>
            <person name="Sanchez-Gracia A."/>
            <person name="Saranga D.J."/>
            <person name="Sato H."/>
            <person name="Schaeffer S.W."/>
            <person name="Schatz M.C."/>
            <person name="Schlenke T."/>
            <person name="Schwartz R."/>
            <person name="Segarra C."/>
            <person name="Singh R.S."/>
            <person name="Sirot L."/>
            <person name="Sirota M."/>
            <person name="Sisneros N.B."/>
            <person name="Smith C.D."/>
            <person name="Smith T.F."/>
            <person name="Spieth J."/>
            <person name="Stage D.E."/>
            <person name="Stark A."/>
            <person name="Stephan W."/>
            <person name="Strausberg R.L."/>
            <person name="Strempel S."/>
            <person name="Sturgill D."/>
            <person name="Sutton G."/>
            <person name="Sutton G.G."/>
            <person name="Tao W."/>
            <person name="Teichmann S."/>
            <person name="Tobari Y.N."/>
            <person name="Tomimura Y."/>
            <person name="Tsolas J.M."/>
            <person name="Valente V.L."/>
            <person name="Venter E."/>
            <person name="Venter J.C."/>
            <person name="Vicario S."/>
            <person name="Vieira F.G."/>
            <person name="Vilella A.J."/>
            <person name="Villasante A."/>
            <person name="Walenz B."/>
            <person name="Wang J."/>
            <person name="Wasserman M."/>
            <person name="Watts T."/>
            <person name="Wilson D."/>
            <person name="Wilson R.K."/>
            <person name="Wing R.A."/>
            <person name="Wolfner M.F."/>
            <person name="Wong A."/>
            <person name="Wong G.K."/>
            <person name="Wu C.I."/>
            <person name="Wu G."/>
            <person name="Yamamoto D."/>
            <person name="Yang H.P."/>
            <person name="Yang S.P."/>
            <person name="Yorke J.A."/>
            <person name="Yoshida K."/>
            <person name="Zdobnov E."/>
            <person name="Zhang P."/>
            <person name="Zhang Y."/>
            <person name="Zimin A.V."/>
            <person name="Baldwin J."/>
            <person name="Abdouelleil A."/>
            <person name="Abdulkadir J."/>
            <person name="Abebe A."/>
            <person name="Abera B."/>
            <person name="Abreu J."/>
            <person name="Acer S.C."/>
            <person name="Aftuck L."/>
            <person name="Alexander A."/>
            <person name="An P."/>
            <person name="Anderson E."/>
            <person name="Anderson S."/>
            <person name="Arachi H."/>
            <person name="Azer M."/>
            <person name="Bachantsang P."/>
            <person name="Barry A."/>
            <person name="Bayul T."/>
            <person name="Berlin A."/>
            <person name="Bessette D."/>
            <person name="Bloom T."/>
            <person name="Blye J."/>
            <person name="Boguslavskiy L."/>
            <person name="Bonnet C."/>
            <person name="Boukhgalter B."/>
            <person name="Bourzgui I."/>
            <person name="Brown A."/>
            <person name="Cahill P."/>
            <person name="Channer S."/>
            <person name="Cheshatsang Y."/>
            <person name="Chuda L."/>
            <person name="Citroen M."/>
            <person name="Collymore A."/>
            <person name="Cooke P."/>
            <person name="Costello M."/>
            <person name="D'Aco K."/>
            <person name="Daza R."/>
            <person name="De Haan G."/>
            <person name="DeGray S."/>
            <person name="DeMaso C."/>
            <person name="Dhargay N."/>
            <person name="Dooley K."/>
            <person name="Dooley E."/>
            <person name="Doricent M."/>
            <person name="Dorje P."/>
            <person name="Dorjee K."/>
            <person name="Dupes A."/>
            <person name="Elong R."/>
            <person name="Falk J."/>
            <person name="Farina A."/>
            <person name="Faro S."/>
            <person name="Ferguson D."/>
            <person name="Fisher S."/>
            <person name="Foley C.D."/>
            <person name="Franke A."/>
            <person name="Friedrich D."/>
            <person name="Gadbois L."/>
            <person name="Gearin G."/>
            <person name="Gearin C.R."/>
            <person name="Giannoukos G."/>
            <person name="Goode T."/>
            <person name="Graham J."/>
            <person name="Grandbois E."/>
            <person name="Grewal S."/>
            <person name="Gyaltsen K."/>
            <person name="Hafez N."/>
            <person name="Hagos B."/>
            <person name="Hall J."/>
            <person name="Henson C."/>
            <person name="Hollinger A."/>
            <person name="Honan T."/>
            <person name="Huard M.D."/>
            <person name="Hughes L."/>
            <person name="Hurhula B."/>
            <person name="Husby M.E."/>
            <person name="Kamat A."/>
            <person name="Kanga B."/>
            <person name="Kashin S."/>
            <person name="Khazanovich D."/>
            <person name="Kisner P."/>
            <person name="Lance K."/>
            <person name="Lara M."/>
            <person name="Lee W."/>
            <person name="Lennon N."/>
            <person name="Letendre F."/>
            <person name="LeVine R."/>
            <person name="Lipovsky A."/>
            <person name="Liu X."/>
            <person name="Liu J."/>
            <person name="Liu S."/>
            <person name="Lokyitsang T."/>
            <person name="Lokyitsang Y."/>
            <person name="Lubonja R."/>
            <person name="Lui A."/>
            <person name="MacDonald P."/>
            <person name="Magnisalis V."/>
            <person name="Maru K."/>
            <person name="Matthews C."/>
            <person name="McCusker W."/>
            <person name="McDonough S."/>
            <person name="Mehta T."/>
            <person name="Meldrim J."/>
            <person name="Meneus L."/>
            <person name="Mihai O."/>
            <person name="Mihalev A."/>
            <person name="Mihova T."/>
            <person name="Mittelman R."/>
            <person name="Mlenga V."/>
            <person name="Montmayeur A."/>
            <person name="Mulrain L."/>
            <person name="Navidi A."/>
            <person name="Naylor J."/>
            <person name="Negash T."/>
            <person name="Nguyen T."/>
            <person name="Nguyen N."/>
            <person name="Nicol R."/>
            <person name="Norbu C."/>
            <person name="Norbu N."/>
            <person name="Novod N."/>
            <person name="O'Neill B."/>
            <person name="Osman S."/>
            <person name="Markiewicz E."/>
            <person name="Oyono O.L."/>
            <person name="Patti C."/>
            <person name="Phunkhang P."/>
            <person name="Pierre F."/>
            <person name="Priest M."/>
            <person name="Raghuraman S."/>
            <person name="Rege F."/>
            <person name="Reyes R."/>
            <person name="Rise C."/>
            <person name="Rogov P."/>
            <person name="Ross K."/>
            <person name="Ryan E."/>
            <person name="Settipalli S."/>
            <person name="Shea T."/>
            <person name="Sherpa N."/>
            <person name="Shi L."/>
            <person name="Shih D."/>
            <person name="Sparrow T."/>
            <person name="Spaulding J."/>
            <person name="Stalker J."/>
            <person name="Stange-Thomann N."/>
            <person name="Stavropoulos S."/>
            <person name="Stone C."/>
            <person name="Strader C."/>
            <person name="Tesfaye S."/>
            <person name="Thomson T."/>
            <person name="Thoulutsang Y."/>
            <person name="Thoulutsang D."/>
            <person name="Topham K."/>
            <person name="Topping I."/>
            <person name="Tsamla T."/>
            <person name="Vassiliev H."/>
            <person name="Vo A."/>
            <person name="Wangchuk T."/>
            <person name="Wangdi T."/>
            <person name="Weiand M."/>
            <person name="Wilkinson J."/>
            <person name="Wilson A."/>
            <person name="Yadav S."/>
            <person name="Young G."/>
            <person name="Yu Q."/>
            <person name="Zembek L."/>
            <person name="Zhong D."/>
            <person name="Zimmer A."/>
            <person name="Zwirko Z."/>
            <person name="Jaffe D.B."/>
            <person name="Alvarez P."/>
            <person name="Brockman W."/>
            <person name="Butler J."/>
            <person name="Chin C."/>
            <person name="Gnerre S."/>
            <person name="Grabherr M."/>
            <person name="Kleber M."/>
            <person name="Mauceli E."/>
            <person name="MacCallum I."/>
        </authorList>
    </citation>
    <scope>NUCLEOTIDE SEQUENCE [LARGE SCALE GENOMIC DNA]</scope>
    <source>
        <strain evidence="5">Rob3c / Tucson 14021-0248.25</strain>
    </source>
</reference>
<dbReference type="GO" id="GO:0005634">
    <property type="term" value="C:nucleus"/>
    <property type="evidence" value="ECO:0007669"/>
    <property type="project" value="TreeGrafter"/>
</dbReference>
<protein>
    <recommendedName>
        <fullName evidence="2">Protein BCCIP homolog</fullName>
    </recommendedName>
</protein>
<dbReference type="PANTHER" id="PTHR13261">
    <property type="entry name" value="BRCA2 AND CDKN1A INTERACTING PROTEIN"/>
    <property type="match status" value="1"/>
</dbReference>
<dbReference type="InterPro" id="IPR025602">
    <property type="entry name" value="BCP1_family"/>
</dbReference>
<evidence type="ECO:0000256" key="3">
    <source>
        <dbReference type="SAM" id="MobiDB-lite"/>
    </source>
</evidence>
<feature type="compositionally biased region" description="Acidic residues" evidence="3">
    <location>
        <begin position="15"/>
        <end position="32"/>
    </location>
</feature>
<comment type="similarity">
    <text evidence="1 2">Belongs to the BCP1 family.</text>
</comment>
<evidence type="ECO:0000256" key="1">
    <source>
        <dbReference type="ARBA" id="ARBA00006781"/>
    </source>
</evidence>
<name>B4HF90_DROSE</name>
<dbReference type="HOGENOM" id="CLU_068770_1_1_1"/>
<sequence length="297" mass="33540">MSASKQKKLNKMEVEPNEDDSSSSEDDDDDEPHPDAYKGNEEVQIEFEGRAPVDPDAQGISQLLQRLFLRAHINLNQMADLIIAQNFIGSVICQCDDESTESETEDDNMVEDGTIFGITSVLNLTAKKDQPSIAQLRTYILDRAKTHASQEVQQQLKEILDSEQRHVGFLINERFINIPAQISVPLLQSLQQEIEAAKAKKMKFDFGTLLLLVKFYRKESKKGKPGEDIYTNAEDELLSDRAKFSFEYSMASEADSGMSGDWLEGDAVMTPYRKLLVLEAKKLPQLIDDIQRFINGE</sequence>
<keyword evidence="5" id="KW-1185">Reference proteome</keyword>
<evidence type="ECO:0000313" key="5">
    <source>
        <dbReference type="Proteomes" id="UP000001292"/>
    </source>
</evidence>
<dbReference type="OrthoDB" id="27543at2759"/>
<dbReference type="PhylomeDB" id="B4HF90"/>
<accession>B4HF90</accession>
<dbReference type="STRING" id="7238.B4HF90"/>